<sequence>MALADVKLILELNLIGAQIFVIFKRRDSDEGGDEDDE</sequence>
<reference evidence="1 2" key="1">
    <citation type="submission" date="2024-02" db="EMBL/GenBank/DDBJ databases">
        <title>Deinococcus xinjiangensis NBRC 107630.</title>
        <authorList>
            <person name="Ichikawa N."/>
            <person name="Katano-Makiyama Y."/>
            <person name="Hidaka K."/>
        </authorList>
    </citation>
    <scope>NUCLEOTIDE SEQUENCE [LARGE SCALE GENOMIC DNA]</scope>
    <source>
        <strain evidence="1 2">NBRC 107630</strain>
    </source>
</reference>
<dbReference type="EMBL" id="BAABRN010000065">
    <property type="protein sequence ID" value="GAA5503761.1"/>
    <property type="molecule type" value="Genomic_DNA"/>
</dbReference>
<evidence type="ECO:0000313" key="2">
    <source>
        <dbReference type="Proteomes" id="UP001458946"/>
    </source>
</evidence>
<gene>
    <name evidence="1" type="ORF">Dxin01_03523</name>
</gene>
<dbReference type="Proteomes" id="UP001458946">
    <property type="component" value="Unassembled WGS sequence"/>
</dbReference>
<organism evidence="1 2">
    <name type="scientific">Deinococcus xinjiangensis</name>
    <dbReference type="NCBI Taxonomy" id="457454"/>
    <lineage>
        <taxon>Bacteria</taxon>
        <taxon>Thermotogati</taxon>
        <taxon>Deinococcota</taxon>
        <taxon>Deinococci</taxon>
        <taxon>Deinococcales</taxon>
        <taxon>Deinococcaceae</taxon>
        <taxon>Deinococcus</taxon>
    </lineage>
</organism>
<accession>A0ABP9VEV0</accession>
<comment type="caution">
    <text evidence="1">The sequence shown here is derived from an EMBL/GenBank/DDBJ whole genome shotgun (WGS) entry which is preliminary data.</text>
</comment>
<proteinExistence type="predicted"/>
<name>A0ABP9VEV0_9DEIO</name>
<keyword evidence="2" id="KW-1185">Reference proteome</keyword>
<evidence type="ECO:0000313" key="1">
    <source>
        <dbReference type="EMBL" id="GAA5503761.1"/>
    </source>
</evidence>
<protein>
    <submittedName>
        <fullName evidence="1">Uncharacterized protein</fullName>
    </submittedName>
</protein>